<accession>A0AAV5MTS9</accession>
<dbReference type="SUPFAM" id="SSF52540">
    <property type="entry name" value="P-loop containing nucleoside triphosphate hydrolases"/>
    <property type="match status" value="1"/>
</dbReference>
<keyword evidence="1" id="KW-0067">ATP-binding</keyword>
<evidence type="ECO:0000313" key="4">
    <source>
        <dbReference type="EMBL" id="GKV51952.1"/>
    </source>
</evidence>
<name>A0AAV5MTS9_9ROSI</name>
<proteinExistence type="inferred from homology"/>
<keyword evidence="1" id="KW-0378">Hydrolase</keyword>
<keyword evidence="1" id="KW-0227">DNA damage</keyword>
<comment type="similarity">
    <text evidence="1">Belongs to the helicase family.</text>
</comment>
<dbReference type="GO" id="GO:0000723">
    <property type="term" value="P:telomere maintenance"/>
    <property type="evidence" value="ECO:0007669"/>
    <property type="project" value="InterPro"/>
</dbReference>
<organism evidence="4 5">
    <name type="scientific">Rubroshorea leprosula</name>
    <dbReference type="NCBI Taxonomy" id="152421"/>
    <lineage>
        <taxon>Eukaryota</taxon>
        <taxon>Viridiplantae</taxon>
        <taxon>Streptophyta</taxon>
        <taxon>Embryophyta</taxon>
        <taxon>Tracheophyta</taxon>
        <taxon>Spermatophyta</taxon>
        <taxon>Magnoliopsida</taxon>
        <taxon>eudicotyledons</taxon>
        <taxon>Gunneridae</taxon>
        <taxon>Pentapetalae</taxon>
        <taxon>rosids</taxon>
        <taxon>malvids</taxon>
        <taxon>Malvales</taxon>
        <taxon>Dipterocarpaceae</taxon>
        <taxon>Rubroshorea</taxon>
    </lineage>
</organism>
<evidence type="ECO:0000259" key="3">
    <source>
        <dbReference type="Pfam" id="PF05970"/>
    </source>
</evidence>
<comment type="cofactor">
    <cofactor evidence="1">
        <name>Mg(2+)</name>
        <dbReference type="ChEBI" id="CHEBI:18420"/>
    </cofactor>
</comment>
<dbReference type="GO" id="GO:0005524">
    <property type="term" value="F:ATP binding"/>
    <property type="evidence" value="ECO:0007669"/>
    <property type="project" value="UniProtKB-KW"/>
</dbReference>
<keyword evidence="1" id="KW-0234">DNA repair</keyword>
<keyword evidence="1" id="KW-0233">DNA recombination</keyword>
<keyword evidence="5" id="KW-1185">Reference proteome</keyword>
<comment type="catalytic activity">
    <reaction evidence="1">
        <text>ATP + H2O = ADP + phosphate + H(+)</text>
        <dbReference type="Rhea" id="RHEA:13065"/>
        <dbReference type="ChEBI" id="CHEBI:15377"/>
        <dbReference type="ChEBI" id="CHEBI:15378"/>
        <dbReference type="ChEBI" id="CHEBI:30616"/>
        <dbReference type="ChEBI" id="CHEBI:43474"/>
        <dbReference type="ChEBI" id="CHEBI:456216"/>
        <dbReference type="EC" id="5.6.2.3"/>
    </reaction>
</comment>
<dbReference type="AlphaFoldDB" id="A0AAV5MTS9"/>
<dbReference type="GO" id="GO:0016787">
    <property type="term" value="F:hydrolase activity"/>
    <property type="evidence" value="ECO:0007669"/>
    <property type="project" value="UniProtKB-KW"/>
</dbReference>
<dbReference type="EC" id="5.6.2.3" evidence="1"/>
<gene>
    <name evidence="4" type="ORF">SLEP1_g58565</name>
</gene>
<evidence type="ECO:0000313" key="5">
    <source>
        <dbReference type="Proteomes" id="UP001054252"/>
    </source>
</evidence>
<dbReference type="EMBL" id="BPVZ01000575">
    <property type="protein sequence ID" value="GKV51952.1"/>
    <property type="molecule type" value="Genomic_DNA"/>
</dbReference>
<dbReference type="PANTHER" id="PTHR10492:SF57">
    <property type="entry name" value="ATP-DEPENDENT DNA HELICASE"/>
    <property type="match status" value="1"/>
</dbReference>
<protein>
    <recommendedName>
        <fullName evidence="1">ATP-dependent DNA helicase</fullName>
        <ecNumber evidence="1">5.6.2.3</ecNumber>
    </recommendedName>
</protein>
<sequence length="301" mass="33413">MVCFFSDVIGLLSVVIKRKEVTKNGSPLNMISFELDDLSGNKFRCTLWENFAVEMCSVIDKSCNEFVIFVIQFAKMKSWRAFFGSKGQIVLNVASSGIAAELLPGGRTAHSRFAIPIDINEDSTYNIKKGTPLVELLSKTKLIIWGEAPMSHKFCFESLDKSLRDVLKDDNNDVSKNPFGGIIIVLGGDFRQILPVVPYGGRQEIVHATINSSYLDFSDWLLKVGDGEIGDDVDGESIIEIPEEMLIEDDVNGLAQLVDFLTNLWDDEFHNVVQMNYATSAPPDSHEDANASLPGHMKVEL</sequence>
<dbReference type="GO" id="GO:0043139">
    <property type="term" value="F:5'-3' DNA helicase activity"/>
    <property type="evidence" value="ECO:0007669"/>
    <property type="project" value="UniProtKB-EC"/>
</dbReference>
<dbReference type="Pfam" id="PF05970">
    <property type="entry name" value="PIF1"/>
    <property type="match status" value="1"/>
</dbReference>
<dbReference type="CDD" id="cd04481">
    <property type="entry name" value="RPA1_DBD_B_like"/>
    <property type="match status" value="1"/>
</dbReference>
<comment type="caution">
    <text evidence="4">The sequence shown here is derived from an EMBL/GenBank/DDBJ whole genome shotgun (WGS) entry which is preliminary data.</text>
</comment>
<dbReference type="Proteomes" id="UP001054252">
    <property type="component" value="Unassembled WGS sequence"/>
</dbReference>
<evidence type="ECO:0000256" key="1">
    <source>
        <dbReference type="RuleBase" id="RU363044"/>
    </source>
</evidence>
<dbReference type="InterPro" id="IPR010285">
    <property type="entry name" value="DNA_helicase_pif1-like_DEAD"/>
</dbReference>
<dbReference type="InterPro" id="IPR012340">
    <property type="entry name" value="NA-bd_OB-fold"/>
</dbReference>
<dbReference type="PANTHER" id="PTHR10492">
    <property type="match status" value="1"/>
</dbReference>
<dbReference type="GO" id="GO:0006281">
    <property type="term" value="P:DNA repair"/>
    <property type="evidence" value="ECO:0007669"/>
    <property type="project" value="UniProtKB-KW"/>
</dbReference>
<reference evidence="4 5" key="1">
    <citation type="journal article" date="2021" name="Commun. Biol.">
        <title>The genome of Shorea leprosula (Dipterocarpaceae) highlights the ecological relevance of drought in aseasonal tropical rainforests.</title>
        <authorList>
            <person name="Ng K.K.S."/>
            <person name="Kobayashi M.J."/>
            <person name="Fawcett J.A."/>
            <person name="Hatakeyama M."/>
            <person name="Paape T."/>
            <person name="Ng C.H."/>
            <person name="Ang C.C."/>
            <person name="Tnah L.H."/>
            <person name="Lee C.T."/>
            <person name="Nishiyama T."/>
            <person name="Sese J."/>
            <person name="O'Brien M.J."/>
            <person name="Copetti D."/>
            <person name="Mohd Noor M.I."/>
            <person name="Ong R.C."/>
            <person name="Putra M."/>
            <person name="Sireger I.Z."/>
            <person name="Indrioko S."/>
            <person name="Kosugi Y."/>
            <person name="Izuno A."/>
            <person name="Isagi Y."/>
            <person name="Lee S.L."/>
            <person name="Shimizu K.K."/>
        </authorList>
    </citation>
    <scope>NUCLEOTIDE SEQUENCE [LARGE SCALE GENOMIC DNA]</scope>
    <source>
        <strain evidence="4">214</strain>
    </source>
</reference>
<dbReference type="InterPro" id="IPR027417">
    <property type="entry name" value="P-loop_NTPase"/>
</dbReference>
<evidence type="ECO:0000256" key="2">
    <source>
        <dbReference type="SAM" id="MobiDB-lite"/>
    </source>
</evidence>
<dbReference type="SUPFAM" id="SSF50249">
    <property type="entry name" value="Nucleic acid-binding proteins"/>
    <property type="match status" value="1"/>
</dbReference>
<keyword evidence="1" id="KW-0347">Helicase</keyword>
<feature type="domain" description="DNA helicase Pif1-like DEAD-box helicase" evidence="3">
    <location>
        <begin position="83"/>
        <end position="215"/>
    </location>
</feature>
<keyword evidence="1" id="KW-0547">Nucleotide-binding</keyword>
<feature type="region of interest" description="Disordered" evidence="2">
    <location>
        <begin position="280"/>
        <end position="301"/>
    </location>
</feature>
<dbReference type="Gene3D" id="3.40.50.300">
    <property type="entry name" value="P-loop containing nucleotide triphosphate hydrolases"/>
    <property type="match status" value="1"/>
</dbReference>
<dbReference type="GO" id="GO:0006310">
    <property type="term" value="P:DNA recombination"/>
    <property type="evidence" value="ECO:0007669"/>
    <property type="project" value="UniProtKB-KW"/>
</dbReference>